<dbReference type="Pfam" id="PF00067">
    <property type="entry name" value="p450"/>
    <property type="match status" value="2"/>
</dbReference>
<dbReference type="Gene3D" id="1.10.238.10">
    <property type="entry name" value="EF-hand"/>
    <property type="match status" value="1"/>
</dbReference>
<dbReference type="SUPFAM" id="SSF50044">
    <property type="entry name" value="SH3-domain"/>
    <property type="match status" value="2"/>
</dbReference>
<feature type="domain" description="DH" evidence="9">
    <location>
        <begin position="1773"/>
        <end position="1972"/>
    </location>
</feature>
<dbReference type="Gene3D" id="1.20.900.10">
    <property type="entry name" value="Dbl homology (DH) domain"/>
    <property type="match status" value="1"/>
</dbReference>
<dbReference type="Pfam" id="PF00621">
    <property type="entry name" value="RhoGEF"/>
    <property type="match status" value="1"/>
</dbReference>
<dbReference type="InterPro" id="IPR000261">
    <property type="entry name" value="EH_dom"/>
</dbReference>
<dbReference type="PROSITE" id="PS50222">
    <property type="entry name" value="EF_HAND_2"/>
    <property type="match status" value="1"/>
</dbReference>
<evidence type="ECO:0000256" key="6">
    <source>
        <dbReference type="PROSITE-ProRule" id="PRU00192"/>
    </source>
</evidence>
<feature type="compositionally biased region" description="Low complexity" evidence="7">
    <location>
        <begin position="1305"/>
        <end position="1314"/>
    </location>
</feature>
<dbReference type="CDD" id="cd00052">
    <property type="entry name" value="EH"/>
    <property type="match status" value="1"/>
</dbReference>
<feature type="region of interest" description="Disordered" evidence="7">
    <location>
        <begin position="1573"/>
        <end position="1664"/>
    </location>
</feature>
<feature type="compositionally biased region" description="Pro residues" evidence="7">
    <location>
        <begin position="1067"/>
        <end position="1085"/>
    </location>
</feature>
<dbReference type="GO" id="GO:0005506">
    <property type="term" value="F:iron ion binding"/>
    <property type="evidence" value="ECO:0007669"/>
    <property type="project" value="InterPro"/>
</dbReference>
<comment type="subcellular location">
    <subcellularLocation>
        <location evidence="1">Cytoplasm</location>
    </subcellularLocation>
</comment>
<feature type="region of interest" description="Disordered" evidence="7">
    <location>
        <begin position="480"/>
        <end position="528"/>
    </location>
</feature>
<dbReference type="InterPro" id="IPR035899">
    <property type="entry name" value="DBL_dom_sf"/>
</dbReference>
<feature type="domain" description="SH3" evidence="8">
    <location>
        <begin position="1515"/>
        <end position="1598"/>
    </location>
</feature>
<dbReference type="Pfam" id="PF02205">
    <property type="entry name" value="WH2"/>
    <property type="match status" value="1"/>
</dbReference>
<dbReference type="SUPFAM" id="SSF47473">
    <property type="entry name" value="EF-hand"/>
    <property type="match status" value="1"/>
</dbReference>
<feature type="compositionally biased region" description="Basic and acidic residues" evidence="7">
    <location>
        <begin position="1573"/>
        <end position="1584"/>
    </location>
</feature>
<feature type="region of interest" description="Disordered" evidence="7">
    <location>
        <begin position="1359"/>
        <end position="1406"/>
    </location>
</feature>
<dbReference type="InterPro" id="IPR036396">
    <property type="entry name" value="Cyt_P450_sf"/>
</dbReference>
<evidence type="ECO:0000256" key="5">
    <source>
        <dbReference type="ARBA" id="ARBA00022490"/>
    </source>
</evidence>
<comment type="caution">
    <text evidence="13">The sequence shown here is derived from an EMBL/GenBank/DDBJ whole genome shotgun (WGS) entry which is preliminary data.</text>
</comment>
<dbReference type="GO" id="GO:0005509">
    <property type="term" value="F:calcium ion binding"/>
    <property type="evidence" value="ECO:0007669"/>
    <property type="project" value="InterPro"/>
</dbReference>
<feature type="region of interest" description="Disordered" evidence="7">
    <location>
        <begin position="1184"/>
        <end position="1340"/>
    </location>
</feature>
<evidence type="ECO:0000256" key="2">
    <source>
        <dbReference type="ARBA" id="ARBA00015110"/>
    </source>
</evidence>
<feature type="region of interest" description="Disordered" evidence="7">
    <location>
        <begin position="1010"/>
        <end position="1169"/>
    </location>
</feature>
<protein>
    <recommendedName>
        <fullName evidence="2">Actin cytoskeleton-regulatory complex protein PAN1</fullName>
    </recommendedName>
    <alternativeName>
        <fullName evidence="3">Actin cytoskeleton-regulatory complex protein pan1</fullName>
    </alternativeName>
</protein>
<dbReference type="InterPro" id="IPR036028">
    <property type="entry name" value="SH3-like_dom_sf"/>
</dbReference>
<feature type="compositionally biased region" description="Low complexity" evidence="7">
    <location>
        <begin position="493"/>
        <end position="507"/>
    </location>
</feature>
<dbReference type="Pfam" id="PF12763">
    <property type="entry name" value="EH"/>
    <property type="match status" value="1"/>
</dbReference>
<evidence type="ECO:0000313" key="14">
    <source>
        <dbReference type="Proteomes" id="UP000614334"/>
    </source>
</evidence>
<dbReference type="GO" id="GO:0004497">
    <property type="term" value="F:monooxygenase activity"/>
    <property type="evidence" value="ECO:0007669"/>
    <property type="project" value="InterPro"/>
</dbReference>
<dbReference type="CDD" id="cd00174">
    <property type="entry name" value="SH3"/>
    <property type="match status" value="2"/>
</dbReference>
<keyword evidence="5" id="KW-0963">Cytoplasm</keyword>
<dbReference type="GO" id="GO:0005737">
    <property type="term" value="C:cytoplasm"/>
    <property type="evidence" value="ECO:0007669"/>
    <property type="project" value="UniProtKB-SubCell"/>
</dbReference>
<feature type="compositionally biased region" description="Pro residues" evidence="7">
    <location>
        <begin position="1092"/>
        <end position="1118"/>
    </location>
</feature>
<feature type="region of interest" description="Disordered" evidence="7">
    <location>
        <begin position="754"/>
        <end position="781"/>
    </location>
</feature>
<evidence type="ECO:0000259" key="10">
    <source>
        <dbReference type="PROSITE" id="PS50031"/>
    </source>
</evidence>
<reference evidence="13" key="1">
    <citation type="submission" date="2020-09" db="EMBL/GenBank/DDBJ databases">
        <title>Comparative genome analyses of four rice-infecting Rhizoctonia solani isolates reveal extensive enrichment of homogalacturonan modification genes.</title>
        <authorList>
            <person name="Lee D.-Y."/>
            <person name="Jeon J."/>
            <person name="Kim K.-T."/>
            <person name="Cheong K."/>
            <person name="Song H."/>
            <person name="Choi G."/>
            <person name="Ko J."/>
            <person name="Opiyo S.O."/>
            <person name="Zuo S."/>
            <person name="Madhav S."/>
            <person name="Lee Y.-H."/>
            <person name="Wang G.-L."/>
        </authorList>
    </citation>
    <scope>NUCLEOTIDE SEQUENCE</scope>
    <source>
        <strain evidence="13">AG1-IA B2</strain>
    </source>
</reference>
<feature type="domain" description="WH2" evidence="12">
    <location>
        <begin position="1332"/>
        <end position="1349"/>
    </location>
</feature>
<dbReference type="GO" id="GO:0016705">
    <property type="term" value="F:oxidoreductase activity, acting on paired donors, with incorporation or reduction of molecular oxygen"/>
    <property type="evidence" value="ECO:0007669"/>
    <property type="project" value="InterPro"/>
</dbReference>
<dbReference type="PROSITE" id="PS50010">
    <property type="entry name" value="DH_2"/>
    <property type="match status" value="1"/>
</dbReference>
<feature type="domain" description="EH" evidence="10">
    <location>
        <begin position="643"/>
        <end position="706"/>
    </location>
</feature>
<evidence type="ECO:0000256" key="4">
    <source>
        <dbReference type="ARBA" id="ARBA00022443"/>
    </source>
</evidence>
<dbReference type="InterPro" id="IPR051480">
    <property type="entry name" value="Endocytic_GEF_Adapter"/>
</dbReference>
<evidence type="ECO:0000259" key="11">
    <source>
        <dbReference type="PROSITE" id="PS50222"/>
    </source>
</evidence>
<dbReference type="SUPFAM" id="SSF48065">
    <property type="entry name" value="DBL homology domain (DH-domain)"/>
    <property type="match status" value="1"/>
</dbReference>
<dbReference type="InterPro" id="IPR003124">
    <property type="entry name" value="WH2_dom"/>
</dbReference>
<evidence type="ECO:0000259" key="12">
    <source>
        <dbReference type="PROSITE" id="PS51082"/>
    </source>
</evidence>
<dbReference type="GO" id="GO:0035025">
    <property type="term" value="P:positive regulation of Rho protein signal transduction"/>
    <property type="evidence" value="ECO:0007669"/>
    <property type="project" value="TreeGrafter"/>
</dbReference>
<sequence>MAWDIVLTLLLAGILTYAIYTKPSRAHSLPLPPSPKADPLIGHLRALPRSDEHLVYAQWGKDLNSDVVSISVLGQTIIILNSAKAANELLEQRSSIYSSRTQLPMVSDPSLIDCRITGLLPYGERWREQRRLTHISLHKKASVQFWPLVVNHVRLALRRIVDNPDGFMGEIKRMSGSTLLAAVYGYEVTSAHDPFLHLAETTMEHWGEAAIPGTNRTRFAVLLNILDCYIKISQQAQGIAPHSVLKGILAKLESKLGTGVEYSEQEDRIKWVVGTLFGGRFIPWSDFSVIKRDSQRDLILQSSATAFVFILAMVLNQSIFAKAQAEVDVVCVMKEVLRWQPVGPLGIPHAVIEDDEYRMENTQGFDYVALEIFGRAMSYDKLVYDEPEKFNPDRFLNLKLRPAYIWTIKDKDGNDVIPEVNMKTNVLVSYPRISSARLSEVGKSHQIVEYIDLRGIGVKRREITRHLFHHHRETRLTNVERDESELAAGRTAPQQQQQQYQQQQQQLGGFGGGLQPQATGSHSSDLADWIPATGIPAAARISSGTPASGTGFPGLQPQATGFPGQRPGFGQQPSGSHQSAAPPGTPAASAATTFLSASPALVPQATGWQGAGGGLSASPLAPQMTGFHDRAQHRFISGQVALEVFGQSGLSREDLAKIWTLADGDNRGKLNLAEFHVAMGLIFRRLNGNEIPDVLPPELVPASARDLGDQVGFLKDLLKNDTHTRATNAPTSRAPSVRSTTPVQLIAKTVLSTDTMTRTSCRHEAPTREPQGAGQGCRARPVRNDLDQEMDELKSEIRRVQDDLDYVSRGPRSVSKDEERRKLERKLLALMHERIPEVERKIEDRDRRRRDDDRDWARERDKRNQGGSYRDRDRDRTTMTVIVIVTDMTETANVNEIVIVTQTSDIFVDRMIGLAREGTRMSAPVRVITTIGIVRTPGTGSESARRLLPHARRVHLLLLQRASADSAPLTSTGCTATPTPHGETREERAARLKAETQAKIQARMKQLGVAGYGGSKEPSGPSAVEERLEAERKEAEEKAKAAEREAEEREAKRKARLEEARGGAPKPESPAPAPPKAAPAPPAPKAPGARGAPPPPPASRNKPAPAPVPAAPAPPPAAPAFDEEEDEELLKRQKALEERKKRLEALRKEEEELKRPKLNSKLDERRQICPSACTISCSRTARACSFCSPAPPPPAPAPPPPPAAPTPSSSLPPPSRTPTIVAPQASRGDYYNKPPKDDDDDWDVIRDKPQDDDSDSDEEFVSRHSRQKMAEQLFSGFYPADRRAPVPQEGVEGESQSEDRRVLRPHLLPLHLRPSAPKWKPPAATSSADPSDRGALFSAIQMGSRLRKTVTNDRSGVGLAGAVVGDSAPPSHINTQAAQREPSPPPAPAPDVTSPGSYDDTPQRPKADYRQSVDWYAGLAAEGLPAGAAVPQMPSMREEDEHEDASVPAIQVQAAVADDTMADVDTSVSHVVRSLYAYEGQRTEDLSFPDNLIIDAHPSKTGSDWWYGTTRKTAQKVAKAKALYAYEGSNADELPLVEGDVLSIVDKSEADWWKAEKDGMIFITKSPDEAHRVAFDHSGTDPRRLSVASGVDLEESSEDGYSSADEAGDVMMLHGTSNGSVKRRPAPKAPLRQRPSDDGPDASPREGGSPESMTHTNVTRHSDKVGKLVHRCLRLRAYRISIQTSASSNTCFSSATISSLPSATDSTKAAIKSFFGRGSDRDKPRATVTISAPVISAPISSTPERGSSPAFGMSWTSLVDKSVVNGIPDDERKRQEAIFELIATESAYVRDLQMIVEKFYASMVQMLDEKSATVIFANVEDILLCNTTFLSSLEERQKDCRLYIDHIGDILDAHMNGMAVYMPYCVHQAPAIKVLQGLRETNSELASHLQRLRDEDPDIRNLDLSSYLLIPMQRITRYPLLMKQASAVECYSSGLVLVTYQNGPSPHLTRNPTRISHAIQTTERILEGVNEAIREREGAERLVRSPKDCMSVKGTYHRAPRFFPLYLFFHTPF</sequence>
<dbReference type="PROSITE" id="PS50002">
    <property type="entry name" value="SH3"/>
    <property type="match status" value="1"/>
</dbReference>
<evidence type="ECO:0000256" key="1">
    <source>
        <dbReference type="ARBA" id="ARBA00004496"/>
    </source>
</evidence>
<dbReference type="PANTHER" id="PTHR46006">
    <property type="entry name" value="RHO GUANINE NUCLEOTIDE EXCHANGE FACTOR AT 64C, ISOFORM A"/>
    <property type="match status" value="1"/>
</dbReference>
<evidence type="ECO:0000256" key="3">
    <source>
        <dbReference type="ARBA" id="ARBA00020728"/>
    </source>
</evidence>
<feature type="compositionally biased region" description="Basic and acidic residues" evidence="7">
    <location>
        <begin position="1024"/>
        <end position="1061"/>
    </location>
</feature>
<feature type="compositionally biased region" description="Low complexity" evidence="7">
    <location>
        <begin position="561"/>
        <end position="590"/>
    </location>
</feature>
<dbReference type="Pfam" id="PF00018">
    <property type="entry name" value="SH3_1"/>
    <property type="match status" value="1"/>
</dbReference>
<feature type="domain" description="EF-hand" evidence="11">
    <location>
        <begin position="650"/>
        <end position="685"/>
    </location>
</feature>
<dbReference type="SUPFAM" id="SSF48264">
    <property type="entry name" value="Cytochrome P450"/>
    <property type="match status" value="1"/>
</dbReference>
<dbReference type="InterPro" id="IPR002048">
    <property type="entry name" value="EF_hand_dom"/>
</dbReference>
<evidence type="ECO:0000259" key="8">
    <source>
        <dbReference type="PROSITE" id="PS50002"/>
    </source>
</evidence>
<dbReference type="CDD" id="cd00160">
    <property type="entry name" value="RhoGEF"/>
    <property type="match status" value="1"/>
</dbReference>
<dbReference type="GO" id="GO:0003779">
    <property type="term" value="F:actin binding"/>
    <property type="evidence" value="ECO:0007669"/>
    <property type="project" value="InterPro"/>
</dbReference>
<dbReference type="EMBL" id="JACYCF010000023">
    <property type="protein sequence ID" value="KAF8749948.1"/>
    <property type="molecule type" value="Genomic_DNA"/>
</dbReference>
<dbReference type="SMART" id="SM00325">
    <property type="entry name" value="RhoGEF"/>
    <property type="match status" value="1"/>
</dbReference>
<feature type="compositionally biased region" description="Basic and acidic residues" evidence="7">
    <location>
        <begin position="1129"/>
        <end position="1167"/>
    </location>
</feature>
<dbReference type="GO" id="GO:0005085">
    <property type="term" value="F:guanyl-nucleotide exchange factor activity"/>
    <property type="evidence" value="ECO:0007669"/>
    <property type="project" value="InterPro"/>
</dbReference>
<accession>A0A8H7M0M7</accession>
<evidence type="ECO:0000259" key="9">
    <source>
        <dbReference type="PROSITE" id="PS50010"/>
    </source>
</evidence>
<feature type="region of interest" description="Disordered" evidence="7">
    <location>
        <begin position="844"/>
        <end position="873"/>
    </location>
</feature>
<organism evidence="13 14">
    <name type="scientific">Rhizoctonia solani</name>
    <dbReference type="NCBI Taxonomy" id="456999"/>
    <lineage>
        <taxon>Eukaryota</taxon>
        <taxon>Fungi</taxon>
        <taxon>Dikarya</taxon>
        <taxon>Basidiomycota</taxon>
        <taxon>Agaricomycotina</taxon>
        <taxon>Agaricomycetes</taxon>
        <taxon>Cantharellales</taxon>
        <taxon>Ceratobasidiaceae</taxon>
        <taxon>Rhizoctonia</taxon>
    </lineage>
</organism>
<keyword evidence="4 6" id="KW-0728">SH3 domain</keyword>
<dbReference type="InterPro" id="IPR000219">
    <property type="entry name" value="DH_dom"/>
</dbReference>
<feature type="region of interest" description="Disordered" evidence="7">
    <location>
        <begin position="540"/>
        <end position="590"/>
    </location>
</feature>
<feature type="compositionally biased region" description="Pro residues" evidence="7">
    <location>
        <begin position="1189"/>
        <end position="1216"/>
    </location>
</feature>
<dbReference type="Gene3D" id="1.10.630.10">
    <property type="entry name" value="Cytochrome P450"/>
    <property type="match status" value="1"/>
</dbReference>
<dbReference type="SMART" id="SM00326">
    <property type="entry name" value="SH3"/>
    <property type="match status" value="1"/>
</dbReference>
<dbReference type="InterPro" id="IPR011992">
    <property type="entry name" value="EF-hand-dom_pair"/>
</dbReference>
<dbReference type="PRINTS" id="PR01217">
    <property type="entry name" value="PRICHEXTENSN"/>
</dbReference>
<dbReference type="PROSITE" id="PS51082">
    <property type="entry name" value="WH2"/>
    <property type="match status" value="1"/>
</dbReference>
<proteinExistence type="predicted"/>
<dbReference type="Proteomes" id="UP000614334">
    <property type="component" value="Unassembled WGS sequence"/>
</dbReference>
<evidence type="ECO:0000256" key="7">
    <source>
        <dbReference type="SAM" id="MobiDB-lite"/>
    </source>
</evidence>
<dbReference type="InterPro" id="IPR001452">
    <property type="entry name" value="SH3_domain"/>
</dbReference>
<evidence type="ECO:0000313" key="13">
    <source>
        <dbReference type="EMBL" id="KAF8749948.1"/>
    </source>
</evidence>
<dbReference type="InterPro" id="IPR001128">
    <property type="entry name" value="Cyt_P450"/>
</dbReference>
<dbReference type="SMART" id="SM00027">
    <property type="entry name" value="EH"/>
    <property type="match status" value="1"/>
</dbReference>
<name>A0A8H7M0M7_9AGAM</name>
<dbReference type="PANTHER" id="PTHR46006:SF6">
    <property type="entry name" value="INTERSECTIN-2 ISOFORM X1"/>
    <property type="match status" value="1"/>
</dbReference>
<gene>
    <name evidence="13" type="ORF">RHS01_09668</name>
</gene>
<feature type="non-terminal residue" evidence="13">
    <location>
        <position position="1"/>
    </location>
</feature>
<dbReference type="Gene3D" id="2.30.30.40">
    <property type="entry name" value="SH3 Domains"/>
    <property type="match status" value="1"/>
</dbReference>
<dbReference type="GO" id="GO:0020037">
    <property type="term" value="F:heme binding"/>
    <property type="evidence" value="ECO:0007669"/>
    <property type="project" value="InterPro"/>
</dbReference>
<dbReference type="PROSITE" id="PS50031">
    <property type="entry name" value="EH"/>
    <property type="match status" value="1"/>
</dbReference>